<proteinExistence type="inferred from homology"/>
<dbReference type="HAMAP" id="MF_01310">
    <property type="entry name" value="Ribosomal_uS11"/>
    <property type="match status" value="1"/>
</dbReference>
<dbReference type="GO" id="GO:0003735">
    <property type="term" value="F:structural constituent of ribosome"/>
    <property type="evidence" value="ECO:0007669"/>
    <property type="project" value="InterPro"/>
</dbReference>
<evidence type="ECO:0000313" key="5">
    <source>
        <dbReference type="Proteomes" id="UP001186944"/>
    </source>
</evidence>
<protein>
    <recommendedName>
        <fullName evidence="6">Mitochondrial ribosomal protein S11</fullName>
    </recommendedName>
</protein>
<keyword evidence="3" id="KW-0687">Ribonucleoprotein</keyword>
<dbReference type="EMBL" id="VSWD01000009">
    <property type="protein sequence ID" value="KAK3092442.1"/>
    <property type="molecule type" value="Genomic_DNA"/>
</dbReference>
<dbReference type="GO" id="GO:0006412">
    <property type="term" value="P:translation"/>
    <property type="evidence" value="ECO:0007669"/>
    <property type="project" value="InterPro"/>
</dbReference>
<comment type="similarity">
    <text evidence="1">Belongs to the universal ribosomal protein uS11 family.</text>
</comment>
<evidence type="ECO:0008006" key="6">
    <source>
        <dbReference type="Google" id="ProtNLM"/>
    </source>
</evidence>
<keyword evidence="2" id="KW-0689">Ribosomal protein</keyword>
<dbReference type="PANTHER" id="PTHR11759">
    <property type="entry name" value="40S RIBOSOMAL PROTEIN S14/30S RIBOSOMAL PROTEIN S11"/>
    <property type="match status" value="1"/>
</dbReference>
<sequence length="199" mass="21689">MNAVLNCLGRCQRTLLSQNLRRFVACNFGSVNARESETTGAGEAEGDSDQNIDVKRSQNYVAQYYRRIFATPDIHDTIVDGMKFGEVPVIRINNAKNNTFLCLTKGSGGHTSIIAQVSCASLGFTGKKKKTQYAAQALSLRIAELAKENNVNTVRVVIKGFGTGRQPSLEGLKIGGLRIISITDNTQLKNGRPGARRRV</sequence>
<dbReference type="InterPro" id="IPR036967">
    <property type="entry name" value="Ribosomal_uS11_sf"/>
</dbReference>
<evidence type="ECO:0000256" key="3">
    <source>
        <dbReference type="ARBA" id="ARBA00023274"/>
    </source>
</evidence>
<accession>A0AA89BYJ4</accession>
<reference evidence="4" key="1">
    <citation type="submission" date="2019-08" db="EMBL/GenBank/DDBJ databases">
        <title>The improved chromosome-level genome for the pearl oyster Pinctada fucata martensii using PacBio sequencing and Hi-C.</title>
        <authorList>
            <person name="Zheng Z."/>
        </authorList>
    </citation>
    <scope>NUCLEOTIDE SEQUENCE</scope>
    <source>
        <strain evidence="4">ZZ-2019</strain>
        <tissue evidence="4">Adductor muscle</tissue>
    </source>
</reference>
<evidence type="ECO:0000256" key="1">
    <source>
        <dbReference type="ARBA" id="ARBA00006194"/>
    </source>
</evidence>
<dbReference type="InterPro" id="IPR001971">
    <property type="entry name" value="Ribosomal_uS11"/>
</dbReference>
<keyword evidence="5" id="KW-1185">Reference proteome</keyword>
<evidence type="ECO:0000313" key="4">
    <source>
        <dbReference type="EMBL" id="KAK3092442.1"/>
    </source>
</evidence>
<dbReference type="Proteomes" id="UP001186944">
    <property type="component" value="Unassembled WGS sequence"/>
</dbReference>
<dbReference type="Gene3D" id="3.30.420.80">
    <property type="entry name" value="Ribosomal protein S11"/>
    <property type="match status" value="1"/>
</dbReference>
<evidence type="ECO:0000256" key="2">
    <source>
        <dbReference type="ARBA" id="ARBA00022980"/>
    </source>
</evidence>
<comment type="caution">
    <text evidence="4">The sequence shown here is derived from an EMBL/GenBank/DDBJ whole genome shotgun (WGS) entry which is preliminary data.</text>
</comment>
<gene>
    <name evidence="4" type="ORF">FSP39_002912</name>
</gene>
<dbReference type="SUPFAM" id="SSF53137">
    <property type="entry name" value="Translational machinery components"/>
    <property type="match status" value="1"/>
</dbReference>
<dbReference type="GO" id="GO:0005840">
    <property type="term" value="C:ribosome"/>
    <property type="evidence" value="ECO:0007669"/>
    <property type="project" value="UniProtKB-KW"/>
</dbReference>
<organism evidence="4 5">
    <name type="scientific">Pinctada imbricata</name>
    <name type="common">Atlantic pearl-oyster</name>
    <name type="synonym">Pinctada martensii</name>
    <dbReference type="NCBI Taxonomy" id="66713"/>
    <lineage>
        <taxon>Eukaryota</taxon>
        <taxon>Metazoa</taxon>
        <taxon>Spiralia</taxon>
        <taxon>Lophotrochozoa</taxon>
        <taxon>Mollusca</taxon>
        <taxon>Bivalvia</taxon>
        <taxon>Autobranchia</taxon>
        <taxon>Pteriomorphia</taxon>
        <taxon>Pterioida</taxon>
        <taxon>Pterioidea</taxon>
        <taxon>Pteriidae</taxon>
        <taxon>Pinctada</taxon>
    </lineage>
</organism>
<dbReference type="AlphaFoldDB" id="A0AA89BYJ4"/>
<dbReference type="Pfam" id="PF00411">
    <property type="entry name" value="Ribosomal_S11"/>
    <property type="match status" value="1"/>
</dbReference>
<dbReference type="GO" id="GO:1990904">
    <property type="term" value="C:ribonucleoprotein complex"/>
    <property type="evidence" value="ECO:0007669"/>
    <property type="project" value="UniProtKB-KW"/>
</dbReference>
<name>A0AA89BYJ4_PINIB</name>